<protein>
    <submittedName>
        <fullName evidence="3">Phage tail protein</fullName>
    </submittedName>
</protein>
<evidence type="ECO:0000313" key="4">
    <source>
        <dbReference type="Proteomes" id="UP000743107"/>
    </source>
</evidence>
<dbReference type="Pfam" id="PF21311">
    <property type="entry name" value="Phage_RBD_prop"/>
    <property type="match status" value="1"/>
</dbReference>
<gene>
    <name evidence="3" type="ORF">ITQ97_07450</name>
</gene>
<organism evidence="3 4">
    <name type="scientific">Pediococcus pentosaceus</name>
    <dbReference type="NCBI Taxonomy" id="1255"/>
    <lineage>
        <taxon>Bacteria</taxon>
        <taxon>Bacillati</taxon>
        <taxon>Bacillota</taxon>
        <taxon>Bacilli</taxon>
        <taxon>Lactobacillales</taxon>
        <taxon>Lactobacillaceae</taxon>
        <taxon>Pediococcus</taxon>
    </lineage>
</organism>
<proteinExistence type="predicted"/>
<evidence type="ECO:0000313" key="3">
    <source>
        <dbReference type="EMBL" id="MBF7127637.1"/>
    </source>
</evidence>
<dbReference type="NCBIfam" id="TIGR01665">
    <property type="entry name" value="put_anti_recept"/>
    <property type="match status" value="1"/>
</dbReference>
<dbReference type="EMBL" id="JADOFV010000004">
    <property type="protein sequence ID" value="MBF7127637.1"/>
    <property type="molecule type" value="Genomic_DNA"/>
</dbReference>
<sequence length="839" mass="93465">MYVILDRNLERVGSLSNEGGTPFWGDEVSVQIADQDADITPSDVPVSYNIGTEQTNQKNWNHTLNSINIPYGYPDTDKIVIGSSLAYQDPTNNHWYVMRITDIDDGFTPSGVHYKSAIGINLSIWDMLHTKTNAWNNDDPSWHDGAGDVYLKQVVGALLEGTGWVPGEIDYSGDALGVTISGMDNAQSQLQNICKAFNCEIDAYVLFNSAGQIVEKRIDFVNELGVDEGRTVRFGDDLIDMKRKTTDANLITRLYPYNVNGTGIESVNGGKGYVEDEEANNLYSSGVLNIDGAKFLEGTVQSSTIANLSSLKDWAKTQVLPKFNHPRINYEITLSNNFTAGLGDTIRILDPKMVPEAGVKSRVIQRTISQADPNQNKVIVGEFVTLQVITPSIIQQIQNDINNNVRELINDLRNGTKTASVQLITPTGKSWSKEDSSKTIIARVFVDGTNLTSYLSKSAFIWTKTNTVTGVHDLVWEEKHKDDGYQVTLDDGDVGNITCTIEGEYLKTEAELSISIDNSLFFDKKRVDLPKDYWGDAITGAFQYQWYDEVNQMLITSVAYTDGIKGQGNRSNADDTKYHRFKLDGTYVDSMVVQGGGHGSSFGAHLVDGVPEIWTSSTNTAGGNISLARFKWVPNTVINQGNGLEVIAKMPLIDGHWFRRIACDFEQGWVLSVMASGPVEVLKVDDLLAGKWNPIYSFKIQQFGFNPVASTEPNFNTMQSNDIHFPYMFINSGDANKKDPRILSCINVVTESEVFHRENLIETFGDKWVDNYFEPETIGYYHDKDGAYVLQGFAMVTKENDTSYIHRTLFKTRLNVRDDSGDKKNYIDKDTSGEEENVA</sequence>
<dbReference type="Proteomes" id="UP000743107">
    <property type="component" value="Unassembled WGS sequence"/>
</dbReference>
<feature type="domain" description="P68 RBP/TagC-like beta-propeller" evidence="2">
    <location>
        <begin position="579"/>
        <end position="785"/>
    </location>
</feature>
<dbReference type="InterPro" id="IPR010572">
    <property type="entry name" value="Tail_dom"/>
</dbReference>
<evidence type="ECO:0000259" key="2">
    <source>
        <dbReference type="Pfam" id="PF21311"/>
    </source>
</evidence>
<name>A0AA40X9P5_PEDPE</name>
<dbReference type="AlphaFoldDB" id="A0AA40X9P5"/>
<accession>A0AA40X9P5</accession>
<dbReference type="RefSeq" id="WP_195752040.1">
    <property type="nucleotide sequence ID" value="NZ_JADOFV010000004.1"/>
</dbReference>
<dbReference type="InterPro" id="IPR007119">
    <property type="entry name" value="Phage_tail_spike_N"/>
</dbReference>
<reference evidence="3" key="1">
    <citation type="submission" date="2020-11" db="EMBL/GenBank/DDBJ databases">
        <title>Antibiotic susceptibility profiles of Pediococcus pentosaceus from various origins and their implications for the safety assessment of strains with food-technology applications.</title>
        <authorList>
            <person name="Shani N."/>
            <person name="Oberhaensli S."/>
            <person name="Arias E."/>
        </authorList>
    </citation>
    <scope>NUCLEOTIDE SEQUENCE</scope>
    <source>
        <strain evidence="3">FAM 19164</strain>
    </source>
</reference>
<dbReference type="InterPro" id="IPR048799">
    <property type="entry name" value="P68_RBP_TagC-like_beta-prop"/>
</dbReference>
<feature type="domain" description="Tail spike" evidence="1">
    <location>
        <begin position="151"/>
        <end position="378"/>
    </location>
</feature>
<comment type="caution">
    <text evidence="3">The sequence shown here is derived from an EMBL/GenBank/DDBJ whole genome shotgun (WGS) entry which is preliminary data.</text>
</comment>
<dbReference type="Pfam" id="PF06605">
    <property type="entry name" value="Prophage_tail"/>
    <property type="match status" value="1"/>
</dbReference>
<evidence type="ECO:0000259" key="1">
    <source>
        <dbReference type="Pfam" id="PF06605"/>
    </source>
</evidence>